<evidence type="ECO:0000313" key="1">
    <source>
        <dbReference type="EMBL" id="MQN13674.1"/>
    </source>
</evidence>
<protein>
    <submittedName>
        <fullName evidence="1">Uncharacterized protein</fullName>
    </submittedName>
</protein>
<gene>
    <name evidence="1" type="ORF">F7D95_12930</name>
</gene>
<organism evidence="1 2">
    <name type="scientific">Segatella copri</name>
    <dbReference type="NCBI Taxonomy" id="165179"/>
    <lineage>
        <taxon>Bacteria</taxon>
        <taxon>Pseudomonadati</taxon>
        <taxon>Bacteroidota</taxon>
        <taxon>Bacteroidia</taxon>
        <taxon>Bacteroidales</taxon>
        <taxon>Prevotellaceae</taxon>
        <taxon>Segatella</taxon>
    </lineage>
</organism>
<accession>A0AA90UHA3</accession>
<proteinExistence type="predicted"/>
<comment type="caution">
    <text evidence="1">The sequence shown here is derived from an EMBL/GenBank/DDBJ whole genome shotgun (WGS) entry which is preliminary data.</text>
</comment>
<dbReference type="AlphaFoldDB" id="A0AA90UHA3"/>
<dbReference type="EMBL" id="VZCW01000329">
    <property type="protein sequence ID" value="MQN13674.1"/>
    <property type="molecule type" value="Genomic_DNA"/>
</dbReference>
<name>A0AA90UHA3_9BACT</name>
<evidence type="ECO:0000313" key="2">
    <source>
        <dbReference type="Proteomes" id="UP000442105"/>
    </source>
</evidence>
<dbReference type="Proteomes" id="UP000442105">
    <property type="component" value="Unassembled WGS sequence"/>
</dbReference>
<reference evidence="2" key="1">
    <citation type="submission" date="2019-09" db="EMBL/GenBank/DDBJ databases">
        <title>Distinct polysaccharide growth profiles of human intestinal Prevotella copri isolates.</title>
        <authorList>
            <person name="Fehlner-Peach H."/>
            <person name="Magnabosco C."/>
            <person name="Raghavan V."/>
            <person name="Scher J.U."/>
            <person name="Tett A."/>
            <person name="Cox L.M."/>
            <person name="Gottsegen C."/>
            <person name="Watters A."/>
            <person name="Wiltshire- Gordon J.D."/>
            <person name="Segata N."/>
            <person name="Bonneau R."/>
            <person name="Littman D.R."/>
        </authorList>
    </citation>
    <scope>NUCLEOTIDE SEQUENCE [LARGE SCALE GENOMIC DNA]</scope>
    <source>
        <strain evidence="2">iAQ1179</strain>
    </source>
</reference>
<dbReference type="RefSeq" id="WP_153129174.1">
    <property type="nucleotide sequence ID" value="NZ_VZCW01000329.1"/>
</dbReference>
<sequence length="125" mass="14325">MEEKELIQKILALYEELKAEENGHYLPGAGFKYKEPPSGIKYRLKAKQLFDCAVELSKMNPAQYSTCQLHHTMEKEVDYVGDYSYKYHKGSNTPTAKSLENMVQMMKDASGHIYRDFVGLLPSPN</sequence>